<keyword evidence="7" id="KW-0175">Coiled coil</keyword>
<feature type="domain" description="Condensin complex subunit 1 C-terminal" evidence="9">
    <location>
        <begin position="845"/>
        <end position="1012"/>
    </location>
</feature>
<dbReference type="InterPro" id="IPR032682">
    <property type="entry name" value="Cnd1_C"/>
</dbReference>
<evidence type="ECO:0000256" key="7">
    <source>
        <dbReference type="SAM" id="Coils"/>
    </source>
</evidence>
<evidence type="ECO:0000256" key="2">
    <source>
        <dbReference type="ARBA" id="ARBA00022618"/>
    </source>
</evidence>
<organism evidence="10">
    <name type="scientific">Ananas comosus var. bracteatus</name>
    <name type="common">red pineapple</name>
    <dbReference type="NCBI Taxonomy" id="296719"/>
    <lineage>
        <taxon>Eukaryota</taxon>
        <taxon>Viridiplantae</taxon>
        <taxon>Streptophyta</taxon>
        <taxon>Embryophyta</taxon>
        <taxon>Tracheophyta</taxon>
        <taxon>Spermatophyta</taxon>
        <taxon>Magnoliopsida</taxon>
        <taxon>Liliopsida</taxon>
        <taxon>Poales</taxon>
        <taxon>Bromeliaceae</taxon>
        <taxon>Bromelioideae</taxon>
        <taxon>Ananas</taxon>
    </lineage>
</organism>
<dbReference type="GO" id="GO:0051301">
    <property type="term" value="P:cell division"/>
    <property type="evidence" value="ECO:0007669"/>
    <property type="project" value="UniProtKB-KW"/>
</dbReference>
<dbReference type="GO" id="GO:0005634">
    <property type="term" value="C:nucleus"/>
    <property type="evidence" value="ECO:0007669"/>
    <property type="project" value="UniProtKB-SubCell"/>
</dbReference>
<keyword evidence="6" id="KW-0131">Cell cycle</keyword>
<keyword evidence="3" id="KW-0498">Mitosis</keyword>
<dbReference type="InterPro" id="IPR026971">
    <property type="entry name" value="CND1/NCAPD3"/>
</dbReference>
<dbReference type="GO" id="GO:0042393">
    <property type="term" value="F:histone binding"/>
    <property type="evidence" value="ECO:0007669"/>
    <property type="project" value="TreeGrafter"/>
</dbReference>
<proteinExistence type="predicted"/>
<evidence type="ECO:0000256" key="5">
    <source>
        <dbReference type="ARBA" id="ARBA00023242"/>
    </source>
</evidence>
<dbReference type="GO" id="GO:0007076">
    <property type="term" value="P:mitotic chromosome condensation"/>
    <property type="evidence" value="ECO:0007669"/>
    <property type="project" value="InterPro"/>
</dbReference>
<feature type="coiled-coil region" evidence="7">
    <location>
        <begin position="1110"/>
        <end position="1137"/>
    </location>
</feature>
<dbReference type="InterPro" id="IPR011989">
    <property type="entry name" value="ARM-like"/>
</dbReference>
<evidence type="ECO:0000256" key="6">
    <source>
        <dbReference type="ARBA" id="ARBA00023306"/>
    </source>
</evidence>
<keyword evidence="5" id="KW-0539">Nucleus</keyword>
<reference evidence="10" key="1">
    <citation type="submission" date="2020-07" db="EMBL/GenBank/DDBJ databases">
        <authorList>
            <person name="Lin J."/>
        </authorList>
    </citation>
    <scope>NUCLEOTIDE SEQUENCE</scope>
</reference>
<feature type="compositionally biased region" description="Low complexity" evidence="8">
    <location>
        <begin position="52"/>
        <end position="62"/>
    </location>
</feature>
<accession>A0A6V7NF42</accession>
<dbReference type="GO" id="GO:0010032">
    <property type="term" value="P:meiotic chromosome condensation"/>
    <property type="evidence" value="ECO:0007669"/>
    <property type="project" value="TreeGrafter"/>
</dbReference>
<feature type="region of interest" description="Disordered" evidence="8">
    <location>
        <begin position="1150"/>
        <end position="1229"/>
    </location>
</feature>
<comment type="subcellular location">
    <subcellularLocation>
        <location evidence="1">Nucleus</location>
    </subcellularLocation>
</comment>
<evidence type="ECO:0000256" key="3">
    <source>
        <dbReference type="ARBA" id="ARBA00022776"/>
    </source>
</evidence>
<name>A0A6V7NF42_ANACO</name>
<dbReference type="InterPro" id="IPR016024">
    <property type="entry name" value="ARM-type_fold"/>
</dbReference>
<evidence type="ECO:0000256" key="4">
    <source>
        <dbReference type="ARBA" id="ARBA00023067"/>
    </source>
</evidence>
<dbReference type="PANTHER" id="PTHR14222:SF1">
    <property type="entry name" value="CONDENSIN-2 COMPLEX SUBUNIT D3"/>
    <property type="match status" value="1"/>
</dbReference>
<feature type="compositionally biased region" description="Low complexity" evidence="8">
    <location>
        <begin position="1150"/>
        <end position="1163"/>
    </location>
</feature>
<dbReference type="Gene3D" id="1.25.10.10">
    <property type="entry name" value="Leucine-rich Repeat Variant"/>
    <property type="match status" value="1"/>
</dbReference>
<dbReference type="GO" id="GO:0000779">
    <property type="term" value="C:condensed chromosome, centromeric region"/>
    <property type="evidence" value="ECO:0007669"/>
    <property type="project" value="TreeGrafter"/>
</dbReference>
<dbReference type="PANTHER" id="PTHR14222">
    <property type="entry name" value="CONDENSIN"/>
    <property type="match status" value="1"/>
</dbReference>
<dbReference type="AlphaFoldDB" id="A0A6V7NF42"/>
<evidence type="ECO:0000313" key="10">
    <source>
        <dbReference type="EMBL" id="CAD1816966.1"/>
    </source>
</evidence>
<evidence type="ECO:0000259" key="9">
    <source>
        <dbReference type="Pfam" id="PF12717"/>
    </source>
</evidence>
<evidence type="ECO:0000256" key="1">
    <source>
        <dbReference type="ARBA" id="ARBA00004123"/>
    </source>
</evidence>
<evidence type="ECO:0000256" key="8">
    <source>
        <dbReference type="SAM" id="MobiDB-lite"/>
    </source>
</evidence>
<protein>
    <recommendedName>
        <fullName evidence="9">Condensin complex subunit 1 C-terminal domain-containing protein</fullName>
    </recommendedName>
</protein>
<keyword evidence="4" id="KW-0226">DNA condensation</keyword>
<sequence>MEIDDLGDSETLDRFVSELQSLLLHHPHPSSSPSPSLPFSASALSDLQSILDSSPSPSSSSSSGGGGGGGDGGVALWDLLAAHGFPVSALLPPLSAAMDDSTSRSRCNPLLASRAYLSLLLLSPSSLFSPLPFLSLLRALRCSLKPLPPPPPSSSSSSPSKHLRKRKPSKSPPADPHPELGDLLPRVLDLLAAVLRRLRLAEFPDARKSLIETLTTILTSQHRLSDRCFLILQILLSRPEHGDPTATAAEVLRSLAPIILSPTKSPIRAAAVGFVTKKVAPLSRENEGVRRALVYLPRFLAMKAPEKAEPRTCFWEAVGANWGSGCLEALVKRCSDSVGAIRARALMNLSQVAGLLPEDEEKREALREIMGVGNGGFSKLLRRRCVDDKSAVRRAALLLISKLLPLIGKHVDESLLTTIGSACSDPLVSIRKAALAAISEDFAFGLKVFRSYPDSRVTSEWLHTVPPLIVDNETSIQEECENLFLELVLNRISQAANVKLNNDTMDWDLIFPKSALELLKGFSNGEVAPCVKKICTSLGKKKRLSPSIARSLQNIITTSESLCLRSSMPIGKWTAPRGAWWLLSQVSLFTPKAVDWKFLCHHWQLLDNVIQEEKGEVPEKQDENPTSWAIDRVSLLEAISNVSLELPVEPAAELAHNLLARIENFNMHLSEVDAHVKALKVLCKKKVTKPKEGEKLVHKWVQQLLSKAVDILDTYISEVSESKKENNFLTPLSGRRKGKKGKSASKTMPQAVTAVFTVGSLVLACPSADFQSIIPLVHTIITSGNSEPRPRKLVGLTVSFKEVAPTLYVQSWATMAKICLINDKLAKRYIPLFVQELERSDCAALRNNIMVAMADFCVRYTALVDCYINKITMSLRDPCEVVRRQTFILLSKLLQRDYVKWKGVLFLRFLPSLVDDSEKIRHLADFLFGSILKAKAPLLAYNSFIEAIFALNDCHAHAGHNTQAGSYQGPLLFAIRGTDERSRSKRMHIYVSLLRQMAPEHLLATSAKLCAEILAAASDGILDVDDITGQAVFQDTLRILTCKEMRLHSNRSPEASEMDEDSNNGSAATAKGRVVTQVAKKNLIQIAIPIFIELKRLLESKNSPLTGCLMDCLRALLKDYKNEIEEILVADKQLQKELLYDMQKHEDAAAAKAKSPAAATEGGPTPPGAAMRSVMREVNRKPLTPPLSLMSLPKVKSANNGGAVLNGERPPNLLESLRRRQSFESDDEN</sequence>
<dbReference type="EMBL" id="LR862129">
    <property type="protein sequence ID" value="CAD1816966.1"/>
    <property type="molecule type" value="Genomic_DNA"/>
</dbReference>
<feature type="region of interest" description="Disordered" evidence="8">
    <location>
        <begin position="49"/>
        <end position="68"/>
    </location>
</feature>
<gene>
    <name evidence="10" type="ORF">CB5_LOCUS177</name>
</gene>
<dbReference type="Pfam" id="PF12717">
    <property type="entry name" value="Cnd1"/>
    <property type="match status" value="1"/>
</dbReference>
<keyword evidence="2" id="KW-0132">Cell division</keyword>
<feature type="region of interest" description="Disordered" evidence="8">
    <location>
        <begin position="147"/>
        <end position="180"/>
    </location>
</feature>
<dbReference type="SUPFAM" id="SSF48371">
    <property type="entry name" value="ARM repeat"/>
    <property type="match status" value="1"/>
</dbReference>
<dbReference type="GO" id="GO:0000796">
    <property type="term" value="C:condensin complex"/>
    <property type="evidence" value="ECO:0007669"/>
    <property type="project" value="TreeGrafter"/>
</dbReference>